<evidence type="ECO:0000259" key="1">
    <source>
        <dbReference type="Pfam" id="PF18962"/>
    </source>
</evidence>
<dbReference type="SUPFAM" id="SSF101898">
    <property type="entry name" value="NHL repeat"/>
    <property type="match status" value="1"/>
</dbReference>
<dbReference type="OrthoDB" id="9811934at2"/>
<dbReference type="AlphaFoldDB" id="A0A2S7STC3"/>
<dbReference type="InterPro" id="IPR052918">
    <property type="entry name" value="Motility_Chemotaxis_Reg"/>
</dbReference>
<protein>
    <recommendedName>
        <fullName evidence="1">Secretion system C-terminal sorting domain-containing protein</fullName>
    </recommendedName>
</protein>
<proteinExistence type="predicted"/>
<dbReference type="InterPro" id="IPR026444">
    <property type="entry name" value="Secre_tail"/>
</dbReference>
<dbReference type="RefSeq" id="WP_105040643.1">
    <property type="nucleotide sequence ID" value="NZ_PPSL01000005.1"/>
</dbReference>
<accession>A0A2S7STC3</accession>
<comment type="caution">
    <text evidence="2">The sequence shown here is derived from an EMBL/GenBank/DDBJ whole genome shotgun (WGS) entry which is preliminary data.</text>
</comment>
<name>A0A2S7STC3_9BACT</name>
<organism evidence="2 3">
    <name type="scientific">Flavipsychrobacter stenotrophus</name>
    <dbReference type="NCBI Taxonomy" id="2077091"/>
    <lineage>
        <taxon>Bacteria</taxon>
        <taxon>Pseudomonadati</taxon>
        <taxon>Bacteroidota</taxon>
        <taxon>Chitinophagia</taxon>
        <taxon>Chitinophagales</taxon>
        <taxon>Chitinophagaceae</taxon>
        <taxon>Flavipsychrobacter</taxon>
    </lineage>
</organism>
<dbReference type="Pfam" id="PF18962">
    <property type="entry name" value="Por_Secre_tail"/>
    <property type="match status" value="1"/>
</dbReference>
<evidence type="ECO:0000313" key="2">
    <source>
        <dbReference type="EMBL" id="PQJ09871.1"/>
    </source>
</evidence>
<dbReference type="NCBIfam" id="TIGR04183">
    <property type="entry name" value="Por_Secre_tail"/>
    <property type="match status" value="1"/>
</dbReference>
<dbReference type="PANTHER" id="PTHR35580:SF1">
    <property type="entry name" value="PHYTASE-LIKE DOMAIN-CONTAINING PROTEIN"/>
    <property type="match status" value="1"/>
</dbReference>
<sequence length="542" mass="58628">MKKTTLLIAAIIALSFISSDLFARDWKWGAASQSEGSFLNAGLIVADHKGNTYATGILVPITVPWDMIHCDFGPYSISGGGMVVTSTDSIGNFRWVLKSRQGQIHALAIDSASNIYIFGHCSGNIVIGNDSMVSNLISSNAFCAKITSAGTVRWIKRIADTAFAFYGGVDKAGNVYVGGQYRSPAVTIGSTTLTNSGLYGTYDMFLAKLDSNGNNIWAKNIDGDSTDNILGMAVSDSGNIYIGGDYKSPTLQLDAATLALPAGETRSHLFIAKYNTSGNSVWARDIPTRSVKFLNSMTLDNYENVYLTGGYTGNIIFNNDSLPDNNSAIVHMYVASYNMNGATRWATSVVNDKYVQAWAVTTDLSGNVWVGGASTYPAWGHPMYIFRFDTAGNFTDSTFINDGGNDNSGLAVDNNNNLYICADFLSSPFYIAHDTLTLAPNAYGAMFIGRYNYEASQVSVVNVEYHTDNTRIFPNPAGSELTIETNTEVYSAYTITNAIGQMLVRRQLSNAHTNVDVSALPLGVYYLSLTGKSSRVQIFSKM</sequence>
<reference evidence="2 3" key="1">
    <citation type="submission" date="2018-01" db="EMBL/GenBank/DDBJ databases">
        <title>A novel member of the phylum Bacteroidetes isolated from glacier ice.</title>
        <authorList>
            <person name="Liu Q."/>
            <person name="Xin Y.-H."/>
        </authorList>
    </citation>
    <scope>NUCLEOTIDE SEQUENCE [LARGE SCALE GENOMIC DNA]</scope>
    <source>
        <strain evidence="2 3">RB1R16</strain>
    </source>
</reference>
<dbReference type="PANTHER" id="PTHR35580">
    <property type="entry name" value="CELL SURFACE GLYCOPROTEIN (S-LAYER PROTEIN)-LIKE PROTEIN"/>
    <property type="match status" value="1"/>
</dbReference>
<evidence type="ECO:0000313" key="3">
    <source>
        <dbReference type="Proteomes" id="UP000239872"/>
    </source>
</evidence>
<dbReference type="Proteomes" id="UP000239872">
    <property type="component" value="Unassembled WGS sequence"/>
</dbReference>
<gene>
    <name evidence="2" type="ORF">CJD36_018270</name>
</gene>
<keyword evidence="3" id="KW-1185">Reference proteome</keyword>
<dbReference type="EMBL" id="PPSL01000005">
    <property type="protein sequence ID" value="PQJ09871.1"/>
    <property type="molecule type" value="Genomic_DNA"/>
</dbReference>
<feature type="domain" description="Secretion system C-terminal sorting" evidence="1">
    <location>
        <begin position="472"/>
        <end position="535"/>
    </location>
</feature>